<accession>A0ABS7PYD5</accession>
<evidence type="ECO:0000256" key="1">
    <source>
        <dbReference type="SAM" id="MobiDB-lite"/>
    </source>
</evidence>
<reference evidence="2 3" key="1">
    <citation type="submission" date="2021-08" db="EMBL/GenBank/DDBJ databases">
        <authorList>
            <person name="Tuo L."/>
        </authorList>
    </citation>
    <scope>NUCLEOTIDE SEQUENCE [LARGE SCALE GENOMIC DNA]</scope>
    <source>
        <strain evidence="2 3">JCM 31229</strain>
    </source>
</reference>
<dbReference type="EMBL" id="JAINVV010000016">
    <property type="protein sequence ID" value="MBY8826372.1"/>
    <property type="molecule type" value="Genomic_DNA"/>
</dbReference>
<dbReference type="Proteomes" id="UP000706039">
    <property type="component" value="Unassembled WGS sequence"/>
</dbReference>
<organism evidence="2 3">
    <name type="scientific">Sphingomonas colocasiae</name>
    <dbReference type="NCBI Taxonomy" id="1848973"/>
    <lineage>
        <taxon>Bacteria</taxon>
        <taxon>Pseudomonadati</taxon>
        <taxon>Pseudomonadota</taxon>
        <taxon>Alphaproteobacteria</taxon>
        <taxon>Sphingomonadales</taxon>
        <taxon>Sphingomonadaceae</taxon>
        <taxon>Sphingomonas</taxon>
    </lineage>
</organism>
<dbReference type="RefSeq" id="WP_222993962.1">
    <property type="nucleotide sequence ID" value="NZ_JAINVV010000016.1"/>
</dbReference>
<gene>
    <name evidence="2" type="ORF">K7G82_28975</name>
</gene>
<keyword evidence="3" id="KW-1185">Reference proteome</keyword>
<comment type="caution">
    <text evidence="2">The sequence shown here is derived from an EMBL/GenBank/DDBJ whole genome shotgun (WGS) entry which is preliminary data.</text>
</comment>
<proteinExistence type="predicted"/>
<evidence type="ECO:0000313" key="2">
    <source>
        <dbReference type="EMBL" id="MBY8826372.1"/>
    </source>
</evidence>
<feature type="region of interest" description="Disordered" evidence="1">
    <location>
        <begin position="95"/>
        <end position="114"/>
    </location>
</feature>
<protein>
    <submittedName>
        <fullName evidence="2">Uncharacterized protein</fullName>
    </submittedName>
</protein>
<sequence length="114" mass="12455">MPIQIRRNRELLHVSGSIETILTIPPRLHPTADTRFALALSDGTLLEGKIDDADHCRFTVAIEGAGITRITPSGDPAIEHDWPIEWIAISPADQAARAENQATDLPLFPDLRAA</sequence>
<name>A0ABS7PYD5_9SPHN</name>
<evidence type="ECO:0000313" key="3">
    <source>
        <dbReference type="Proteomes" id="UP000706039"/>
    </source>
</evidence>